<proteinExistence type="predicted"/>
<dbReference type="SUPFAM" id="SSF102114">
    <property type="entry name" value="Radical SAM enzymes"/>
    <property type="match status" value="1"/>
</dbReference>
<gene>
    <name evidence="6" type="ORF">HDA30_001009</name>
</gene>
<dbReference type="InterPro" id="IPR006638">
    <property type="entry name" value="Elp3/MiaA/NifB-like_rSAM"/>
</dbReference>
<dbReference type="PANTHER" id="PTHR43432:SF3">
    <property type="entry name" value="SLR0285 PROTEIN"/>
    <property type="match status" value="1"/>
</dbReference>
<keyword evidence="7" id="KW-1185">Reference proteome</keyword>
<dbReference type="InterPro" id="IPR040086">
    <property type="entry name" value="MJ0683-like"/>
</dbReference>
<dbReference type="GO" id="GO:0016829">
    <property type="term" value="F:lyase activity"/>
    <property type="evidence" value="ECO:0007669"/>
    <property type="project" value="UniProtKB-KW"/>
</dbReference>
<dbReference type="GO" id="GO:0051536">
    <property type="term" value="F:iron-sulfur cluster binding"/>
    <property type="evidence" value="ECO:0007669"/>
    <property type="project" value="UniProtKB-KW"/>
</dbReference>
<sequence>MRWQAQTHGAHGRDDGNDAGAPALPGLRHAGLSEAGRRDAERRRTARTPQFAGMTFHEVQARSVLNRVPEASAMPFRWTVNPYRGCTHACRYCYARSTHEYLDLDAGADFDQQIVVKTNAPDVLRAELSRPTWTRESVALGTNTDPYQRAEGRYRLMPGIIAALADTGTPFSILTKGTLLARDVPELATAARSVPVGVGVSLATLDSRLAATVEPGTPAPAARLALIERLRTAGADVHVMAMPLLPWLSDSDAQLDALMRAVRAAGASSVLAGALHLRPGARQWYMQWLRHEHPHLVDGYERLYARSSYAPASYRSSLTRRARAAAAAHGLRWGGAHRIRSDDAPPHGTRGSHADVATTRAEHRRSGSSTSASAPARQAALF</sequence>
<evidence type="ECO:0000256" key="2">
    <source>
        <dbReference type="ARBA" id="ARBA00023004"/>
    </source>
</evidence>
<evidence type="ECO:0000256" key="1">
    <source>
        <dbReference type="ARBA" id="ARBA00022723"/>
    </source>
</evidence>
<dbReference type="RefSeq" id="WP_158496770.1">
    <property type="nucleotide sequence ID" value="NZ_JACHNA010000001.1"/>
</dbReference>
<feature type="region of interest" description="Disordered" evidence="4">
    <location>
        <begin position="337"/>
        <end position="382"/>
    </location>
</feature>
<keyword evidence="6" id="KW-0456">Lyase</keyword>
<accession>A0A7W7GNQ5</accession>
<dbReference type="SMART" id="SM00729">
    <property type="entry name" value="Elp3"/>
    <property type="match status" value="1"/>
</dbReference>
<protein>
    <submittedName>
        <fullName evidence="6">DNA repair photolyase</fullName>
    </submittedName>
</protein>
<name>A0A7W7GNQ5_9MICC</name>
<evidence type="ECO:0000313" key="7">
    <source>
        <dbReference type="Proteomes" id="UP000540191"/>
    </source>
</evidence>
<feature type="region of interest" description="Disordered" evidence="4">
    <location>
        <begin position="1"/>
        <end position="50"/>
    </location>
</feature>
<keyword evidence="1" id="KW-0479">Metal-binding</keyword>
<dbReference type="InterPro" id="IPR058240">
    <property type="entry name" value="rSAM_sf"/>
</dbReference>
<dbReference type="NCBIfam" id="NF038135">
    <property type="entry name" value="rSAM_Rv2578c"/>
    <property type="match status" value="1"/>
</dbReference>
<dbReference type="SFLD" id="SFLDG01084">
    <property type="entry name" value="Uncharacterised_Radical_SAM_Su"/>
    <property type="match status" value="1"/>
</dbReference>
<dbReference type="CDD" id="cd01335">
    <property type="entry name" value="Radical_SAM"/>
    <property type="match status" value="1"/>
</dbReference>
<evidence type="ECO:0000256" key="4">
    <source>
        <dbReference type="SAM" id="MobiDB-lite"/>
    </source>
</evidence>
<dbReference type="AlphaFoldDB" id="A0A7W7GNQ5"/>
<dbReference type="GO" id="GO:0046872">
    <property type="term" value="F:metal ion binding"/>
    <property type="evidence" value="ECO:0007669"/>
    <property type="project" value="UniProtKB-KW"/>
</dbReference>
<evidence type="ECO:0000256" key="3">
    <source>
        <dbReference type="ARBA" id="ARBA00023014"/>
    </source>
</evidence>
<dbReference type="SFLD" id="SFLDS00029">
    <property type="entry name" value="Radical_SAM"/>
    <property type="match status" value="1"/>
</dbReference>
<dbReference type="PROSITE" id="PS51918">
    <property type="entry name" value="RADICAL_SAM"/>
    <property type="match status" value="1"/>
</dbReference>
<organism evidence="6 7">
    <name type="scientific">Micrococcus cohnii</name>
    <dbReference type="NCBI Taxonomy" id="993416"/>
    <lineage>
        <taxon>Bacteria</taxon>
        <taxon>Bacillati</taxon>
        <taxon>Actinomycetota</taxon>
        <taxon>Actinomycetes</taxon>
        <taxon>Micrococcales</taxon>
        <taxon>Micrococcaceae</taxon>
        <taxon>Micrococcus</taxon>
    </lineage>
</organism>
<dbReference type="InterPro" id="IPR007197">
    <property type="entry name" value="rSAM"/>
</dbReference>
<keyword evidence="2" id="KW-0408">Iron</keyword>
<keyword evidence="3" id="KW-0411">Iron-sulfur</keyword>
<comment type="caution">
    <text evidence="6">The sequence shown here is derived from an EMBL/GenBank/DDBJ whole genome shotgun (WGS) entry which is preliminary data.</text>
</comment>
<evidence type="ECO:0000259" key="5">
    <source>
        <dbReference type="PROSITE" id="PS51918"/>
    </source>
</evidence>
<dbReference type="PANTHER" id="PTHR43432">
    <property type="entry name" value="SLR0285 PROTEIN"/>
    <property type="match status" value="1"/>
</dbReference>
<dbReference type="EMBL" id="JACHNA010000001">
    <property type="protein sequence ID" value="MBB4735501.1"/>
    <property type="molecule type" value="Genomic_DNA"/>
</dbReference>
<dbReference type="Gene3D" id="3.80.30.30">
    <property type="match status" value="1"/>
</dbReference>
<reference evidence="6 7" key="1">
    <citation type="submission" date="2020-08" db="EMBL/GenBank/DDBJ databases">
        <title>Sequencing the genomes of 1000 actinobacteria strains.</title>
        <authorList>
            <person name="Klenk H.-P."/>
        </authorList>
    </citation>
    <scope>NUCLEOTIDE SEQUENCE [LARGE SCALE GENOMIC DNA]</scope>
    <source>
        <strain evidence="6 7">DSM 23974</strain>
    </source>
</reference>
<dbReference type="Pfam" id="PF04055">
    <property type="entry name" value="Radical_SAM"/>
    <property type="match status" value="1"/>
</dbReference>
<dbReference type="Proteomes" id="UP000540191">
    <property type="component" value="Unassembled WGS sequence"/>
</dbReference>
<evidence type="ECO:0000313" key="6">
    <source>
        <dbReference type="EMBL" id="MBB4735501.1"/>
    </source>
</evidence>
<feature type="domain" description="Radical SAM core" evidence="5">
    <location>
        <begin position="72"/>
        <end position="315"/>
    </location>
</feature>